<reference evidence="3 4" key="1">
    <citation type="submission" date="2016-07" db="EMBL/GenBank/DDBJ databases">
        <title>Complete genome sequence of Bradyrhizobium icense LMTR 13T, a potential inoculant strain isolated from lima bean (Phaseolus lunatus) in Peru.</title>
        <authorList>
            <person name="Ormeno-Orrillo E."/>
            <person name="Duran D."/>
            <person name="Rogel M.A."/>
            <person name="Rey L."/>
            <person name="Imperial J."/>
            <person name="Ruiz-Argueso T."/>
            <person name="Martinez-Romero E."/>
        </authorList>
    </citation>
    <scope>NUCLEOTIDE SEQUENCE [LARGE SCALE GENOMIC DNA]</scope>
    <source>
        <strain evidence="3 4">LMTR 13</strain>
    </source>
</reference>
<feature type="transmembrane region" description="Helical" evidence="1">
    <location>
        <begin position="50"/>
        <end position="70"/>
    </location>
</feature>
<evidence type="ECO:0000256" key="1">
    <source>
        <dbReference type="SAM" id="Phobius"/>
    </source>
</evidence>
<dbReference type="InterPro" id="IPR037185">
    <property type="entry name" value="EmrE-like"/>
</dbReference>
<dbReference type="SUPFAM" id="SSF103481">
    <property type="entry name" value="Multidrug resistance efflux transporter EmrE"/>
    <property type="match status" value="1"/>
</dbReference>
<keyword evidence="1" id="KW-1133">Transmembrane helix</keyword>
<dbReference type="GO" id="GO:0016020">
    <property type="term" value="C:membrane"/>
    <property type="evidence" value="ECO:0007669"/>
    <property type="project" value="InterPro"/>
</dbReference>
<name>A0A1B1UK19_9BRAD</name>
<dbReference type="InterPro" id="IPR000620">
    <property type="entry name" value="EamA_dom"/>
</dbReference>
<feature type="transmembrane region" description="Helical" evidence="1">
    <location>
        <begin position="76"/>
        <end position="96"/>
    </location>
</feature>
<keyword evidence="1" id="KW-0812">Transmembrane</keyword>
<feature type="transmembrane region" description="Helical" evidence="1">
    <location>
        <begin position="25"/>
        <end position="43"/>
    </location>
</feature>
<dbReference type="EMBL" id="CP016428">
    <property type="protein sequence ID" value="ANW03066.1"/>
    <property type="molecule type" value="Genomic_DNA"/>
</dbReference>
<evidence type="ECO:0000259" key="2">
    <source>
        <dbReference type="Pfam" id="PF00892"/>
    </source>
</evidence>
<dbReference type="Proteomes" id="UP000092839">
    <property type="component" value="Chromosome"/>
</dbReference>
<evidence type="ECO:0000313" key="3">
    <source>
        <dbReference type="EMBL" id="ANW03066.1"/>
    </source>
</evidence>
<protein>
    <recommendedName>
        <fullName evidence="2">EamA domain-containing protein</fullName>
    </recommendedName>
</protein>
<feature type="domain" description="EamA" evidence="2">
    <location>
        <begin position="3"/>
        <end position="90"/>
    </location>
</feature>
<dbReference type="STRING" id="1274631.LMTR13_25875"/>
<dbReference type="KEGG" id="bic:LMTR13_25875"/>
<keyword evidence="1" id="KW-0472">Membrane</keyword>
<sequence>MTMCLAAWAIVQAWQSINVRQFGLLAASSTFWSCGYFLIAAAMRAGQLGVVAPFRYSALIYSSILGYVIWHDVPNSLAWSGMTLIAVSGMCVIRAAK</sequence>
<proteinExistence type="predicted"/>
<dbReference type="AlphaFoldDB" id="A0A1B1UK19"/>
<accession>A0A1B1UK19</accession>
<gene>
    <name evidence="3" type="ORF">LMTR13_25875</name>
</gene>
<dbReference type="Pfam" id="PF00892">
    <property type="entry name" value="EamA"/>
    <property type="match status" value="1"/>
</dbReference>
<keyword evidence="4" id="KW-1185">Reference proteome</keyword>
<organism evidence="3 4">
    <name type="scientific">Bradyrhizobium icense</name>
    <dbReference type="NCBI Taxonomy" id="1274631"/>
    <lineage>
        <taxon>Bacteria</taxon>
        <taxon>Pseudomonadati</taxon>
        <taxon>Pseudomonadota</taxon>
        <taxon>Alphaproteobacteria</taxon>
        <taxon>Hyphomicrobiales</taxon>
        <taxon>Nitrobacteraceae</taxon>
        <taxon>Bradyrhizobium</taxon>
    </lineage>
</organism>
<evidence type="ECO:0000313" key="4">
    <source>
        <dbReference type="Proteomes" id="UP000092839"/>
    </source>
</evidence>